<protein>
    <submittedName>
        <fullName evidence="3">Metacaspase type II</fullName>
    </submittedName>
</protein>
<dbReference type="SUPFAM" id="SSF52129">
    <property type="entry name" value="Caspase-like"/>
    <property type="match status" value="1"/>
</dbReference>
<dbReference type="InterPro" id="IPR050452">
    <property type="entry name" value="Metacaspase"/>
</dbReference>
<sequence>MGRSALLIGCNYPGTKAALQGCVNDVWDFKQTLMECMGFDEDNIAIMVDTDQEYPQPTGKNIRAYLNKMVDEAEDGDLLFLHYSGHGTQLPTDDPEEPDGKNECICPSDLDVISDNDLTKIFAPLSKKNVKLTFVADCCHSGTLLDHKEVIITGPKDNKRPPPQANARSMEALQAALGAGDDSRDIQIRSLPLEVYKELLSGKLGGVDFGDLPVSLIKGFGDESMERWARLFPVIADLQKRGQDTSKTLNTLRESAETLVGLKKAREPLNENVGILLSGCLERECAADVRRKNSVPHGAFSHAVNMLLRQMHKDGIIATNRSVNLGVRESLSKSGLKQSPCLEGSEKWADAAFVLCDEEGSI</sequence>
<dbReference type="PANTHER" id="PTHR48104:SF30">
    <property type="entry name" value="METACASPASE-1"/>
    <property type="match status" value="1"/>
</dbReference>
<dbReference type="InterPro" id="IPR011600">
    <property type="entry name" value="Pept_C14_caspase"/>
</dbReference>
<evidence type="ECO:0000313" key="3">
    <source>
        <dbReference type="EMBL" id="KAF5838042.1"/>
    </source>
</evidence>
<dbReference type="InterPro" id="IPR029030">
    <property type="entry name" value="Caspase-like_dom_sf"/>
</dbReference>
<gene>
    <name evidence="3" type="ORF">DUNSADRAFT_3476</name>
</gene>
<evidence type="ECO:0000313" key="4">
    <source>
        <dbReference type="Proteomes" id="UP000815325"/>
    </source>
</evidence>
<name>A0ABQ7GTW1_DUNSA</name>
<proteinExistence type="inferred from homology"/>
<evidence type="ECO:0000256" key="1">
    <source>
        <dbReference type="ARBA" id="ARBA00009005"/>
    </source>
</evidence>
<comment type="caution">
    <text evidence="3">The sequence shown here is derived from an EMBL/GenBank/DDBJ whole genome shotgun (WGS) entry which is preliminary data.</text>
</comment>
<organism evidence="3 4">
    <name type="scientific">Dunaliella salina</name>
    <name type="common">Green alga</name>
    <name type="synonym">Protococcus salinus</name>
    <dbReference type="NCBI Taxonomy" id="3046"/>
    <lineage>
        <taxon>Eukaryota</taxon>
        <taxon>Viridiplantae</taxon>
        <taxon>Chlorophyta</taxon>
        <taxon>core chlorophytes</taxon>
        <taxon>Chlorophyceae</taxon>
        <taxon>CS clade</taxon>
        <taxon>Chlamydomonadales</taxon>
        <taxon>Dunaliellaceae</taxon>
        <taxon>Dunaliella</taxon>
    </lineage>
</organism>
<dbReference type="Pfam" id="PF00656">
    <property type="entry name" value="Peptidase_C14"/>
    <property type="match status" value="1"/>
</dbReference>
<dbReference type="Gene3D" id="3.40.50.12660">
    <property type="match status" value="1"/>
</dbReference>
<keyword evidence="4" id="KW-1185">Reference proteome</keyword>
<dbReference type="EMBL" id="MU069593">
    <property type="protein sequence ID" value="KAF5838042.1"/>
    <property type="molecule type" value="Genomic_DNA"/>
</dbReference>
<reference evidence="3" key="1">
    <citation type="submission" date="2017-08" db="EMBL/GenBank/DDBJ databases">
        <authorList>
            <person name="Polle J.E."/>
            <person name="Barry K."/>
            <person name="Cushman J."/>
            <person name="Schmutz J."/>
            <person name="Tran D."/>
            <person name="Hathwaick L.T."/>
            <person name="Yim W.C."/>
            <person name="Jenkins J."/>
            <person name="Mckie-Krisberg Z.M."/>
            <person name="Prochnik S."/>
            <person name="Lindquist E."/>
            <person name="Dockter R.B."/>
            <person name="Adam C."/>
            <person name="Molina H."/>
            <person name="Bunkerborg J."/>
            <person name="Jin E."/>
            <person name="Buchheim M."/>
            <person name="Magnuson J."/>
        </authorList>
    </citation>
    <scope>NUCLEOTIDE SEQUENCE</scope>
    <source>
        <strain evidence="3">CCAP 19/18</strain>
    </source>
</reference>
<feature type="domain" description="Peptidase C14 caspase" evidence="2">
    <location>
        <begin position="3"/>
        <end position="344"/>
    </location>
</feature>
<dbReference type="Proteomes" id="UP000815325">
    <property type="component" value="Unassembled WGS sequence"/>
</dbReference>
<comment type="similarity">
    <text evidence="1">Belongs to the peptidase C14B family.</text>
</comment>
<dbReference type="PANTHER" id="PTHR48104">
    <property type="entry name" value="METACASPASE-4"/>
    <property type="match status" value="1"/>
</dbReference>
<accession>A0ABQ7GTW1</accession>
<evidence type="ECO:0000259" key="2">
    <source>
        <dbReference type="Pfam" id="PF00656"/>
    </source>
</evidence>